<evidence type="ECO:0000256" key="1">
    <source>
        <dbReference type="SAM" id="Phobius"/>
    </source>
</evidence>
<organism evidence="2 3">
    <name type="scientific">Ornithinibacillus bavariensis</name>
    <dbReference type="NCBI Taxonomy" id="545502"/>
    <lineage>
        <taxon>Bacteria</taxon>
        <taxon>Bacillati</taxon>
        <taxon>Bacillota</taxon>
        <taxon>Bacilli</taxon>
        <taxon>Bacillales</taxon>
        <taxon>Bacillaceae</taxon>
        <taxon>Ornithinibacillus</taxon>
    </lineage>
</organism>
<comment type="caution">
    <text evidence="2">The sequence shown here is derived from an EMBL/GenBank/DDBJ whole genome shotgun (WGS) entry which is preliminary data.</text>
</comment>
<evidence type="ECO:0000313" key="2">
    <source>
        <dbReference type="EMBL" id="GIO27419.1"/>
    </source>
</evidence>
<dbReference type="Gene3D" id="3.40.30.10">
    <property type="entry name" value="Glutaredoxin"/>
    <property type="match status" value="1"/>
</dbReference>
<keyword evidence="3" id="KW-1185">Reference proteome</keyword>
<dbReference type="EMBL" id="BORP01000003">
    <property type="protein sequence ID" value="GIO27419.1"/>
    <property type="molecule type" value="Genomic_DNA"/>
</dbReference>
<name>A0A919X9A9_9BACI</name>
<keyword evidence="1" id="KW-1133">Transmembrane helix</keyword>
<gene>
    <name evidence="2" type="ORF">J43TS3_20300</name>
</gene>
<dbReference type="SUPFAM" id="SSF52833">
    <property type="entry name" value="Thioredoxin-like"/>
    <property type="match status" value="1"/>
</dbReference>
<accession>A0A919X9A9</accession>
<keyword evidence="1" id="KW-0472">Membrane</keyword>
<protein>
    <submittedName>
        <fullName evidence="2">Uncharacterized protein</fullName>
    </submittedName>
</protein>
<evidence type="ECO:0000313" key="3">
    <source>
        <dbReference type="Proteomes" id="UP000676917"/>
    </source>
</evidence>
<dbReference type="AlphaFoldDB" id="A0A919X9A9"/>
<reference evidence="2" key="1">
    <citation type="submission" date="2021-03" db="EMBL/GenBank/DDBJ databases">
        <title>Antimicrobial resistance genes in bacteria isolated from Japanese honey, and their potential for conferring macrolide and lincosamide resistance in the American foulbrood pathogen Paenibacillus larvae.</title>
        <authorList>
            <person name="Okamoto M."/>
            <person name="Kumagai M."/>
            <person name="Kanamori H."/>
            <person name="Takamatsu D."/>
        </authorList>
    </citation>
    <scope>NUCLEOTIDE SEQUENCE</scope>
    <source>
        <strain evidence="2">J43TS3</strain>
    </source>
</reference>
<dbReference type="Proteomes" id="UP000676917">
    <property type="component" value="Unassembled WGS sequence"/>
</dbReference>
<feature type="transmembrane region" description="Helical" evidence="1">
    <location>
        <begin position="6"/>
        <end position="23"/>
    </location>
</feature>
<dbReference type="InterPro" id="IPR036249">
    <property type="entry name" value="Thioredoxin-like_sf"/>
</dbReference>
<sequence length="184" mass="21441">MLVINILIGILIIFSLLFSFLLYKRLVKWNFEYKIYLERLKSHNQESSDINHPSLGKLAPNFKAFSKKYNTRITLEGIIQDDLVLVFLNTDCIYCDNNLEIFLDVARNYPSFKYAVVMDESEEAEADILFNLYEKDVEVLIVSEQTFIDYKIAFLPSFVHLNKEYVIENITPIPTFIFLGSQSA</sequence>
<keyword evidence="1" id="KW-0812">Transmembrane</keyword>
<dbReference type="RefSeq" id="WP_212920897.1">
    <property type="nucleotide sequence ID" value="NZ_BORP01000003.1"/>
</dbReference>
<proteinExistence type="predicted"/>